<feature type="compositionally biased region" description="Polar residues" evidence="1">
    <location>
        <begin position="618"/>
        <end position="636"/>
    </location>
</feature>
<feature type="compositionally biased region" description="Low complexity" evidence="1">
    <location>
        <begin position="1778"/>
        <end position="1794"/>
    </location>
</feature>
<feature type="compositionally biased region" description="Polar residues" evidence="1">
    <location>
        <begin position="545"/>
        <end position="559"/>
    </location>
</feature>
<dbReference type="GO" id="GO:0003676">
    <property type="term" value="F:nucleic acid binding"/>
    <property type="evidence" value="ECO:0007669"/>
    <property type="project" value="InterPro"/>
</dbReference>
<feature type="compositionally biased region" description="Polar residues" evidence="1">
    <location>
        <begin position="959"/>
        <end position="982"/>
    </location>
</feature>
<feature type="compositionally biased region" description="Polar residues" evidence="1">
    <location>
        <begin position="1333"/>
        <end position="1350"/>
    </location>
</feature>
<dbReference type="PANTHER" id="PTHR13020">
    <property type="entry name" value="TRINUCLEOTIDE REPEAT-CONTAINING GENE 6"/>
    <property type="match status" value="1"/>
</dbReference>
<dbReference type="InterPro" id="IPR015940">
    <property type="entry name" value="UBA"/>
</dbReference>
<feature type="compositionally biased region" description="Pro residues" evidence="1">
    <location>
        <begin position="916"/>
        <end position="934"/>
    </location>
</feature>
<proteinExistence type="predicted"/>
<feature type="region of interest" description="Disordered" evidence="1">
    <location>
        <begin position="1735"/>
        <end position="1811"/>
    </location>
</feature>
<feature type="compositionally biased region" description="Low complexity" evidence="1">
    <location>
        <begin position="350"/>
        <end position="410"/>
    </location>
</feature>
<dbReference type="GO" id="GO:0000932">
    <property type="term" value="C:P-body"/>
    <property type="evidence" value="ECO:0007669"/>
    <property type="project" value="TreeGrafter"/>
</dbReference>
<feature type="region of interest" description="Disordered" evidence="1">
    <location>
        <begin position="1549"/>
        <end position="1591"/>
    </location>
</feature>
<feature type="compositionally biased region" description="Low complexity" evidence="1">
    <location>
        <begin position="522"/>
        <end position="533"/>
    </location>
</feature>
<sequence length="2111" mass="225467">MASDETEDCYKILGIEANPTWDDIHRAYRKKALQYHPDRSLKEKGDSSDAKFTEITAAYKSIIADDIDDSLDNEQIFFNLFQDVLLSNKRELGVYTFFSSITLGATPNADDMYIEDVEQSSEFDKFVEIINNSRNKGKPVPDEFTNDKLDILREQFNEEREIYKADLEERDSSSKSKPSTQVQVLKPKPKSKKQKAAEQKRREREMEKIADELAEKQKLEEVRAEKKKKAEIEKQKRNEEERIKQLAEDKKQKEREEKERLEREKRDKLEEHQRLAEEEEKRKREREKEEKKKQKATAAKQKQQEQKAKEDEERKKKEKAKQQLAASQAAQLAAQQRNYPPREVPPRFAQKQQTQQQKKSPSSGQVTPQLSPQSTTSSNTSSAQKIASQTVQNMQQNTKKQNNTAVKQNVSGVSDQWSAGTGSTSAATGWGNEEPGDGGWSSGAHTSGSGWTDIGGGESDPQVEGADSGWGVSSTTEANWGGLGTSLKQNSIVIDTKDKEQWPSIGNQSESASEAGDADNASVKSGSVISSSSNPGVTGSIDLGQGSSAIQVAASSGWGSTEEDSGWGDVPTSQNSNTVGGWNSSNSTNQQATVNMQQSNPPVSAPASSSSSGSSAPDTQVTPATSGIDVSSSLGWGTSVAPGSSRPPGSILSNTGAQGGESGPTSAIGGLFQGINFNPGSLPGLQNPGGAKESGWNMNSGLSISSNGAESNVNNAAIKADGGSANNQQFGVFSGGSSGWGVPPTTSAPQRQDSKASATSSTGWGDPSPNASPNPNSAGWGNPTPSSAAGQWGSTPGGSAVNSQSGQWGQNPANPNPATEKQQQPASFANAAAKGLNLAAQQQQTPAQLQARSQREEIEAAINDPTGWGRGVKQDSQWDCALSPKSKRKNPEDDSVWHQPNDGTAIWESSKVNKEPPGPRPGDCPNWDNPPPQPATDGWNNKPPTQSANSDWEGRRNNPESWNNGQGRSNEWGGTTNSVNSRPNKEWGGAPNSNQWNGNPSNQPPPNNQPPPGNQSWGGQQGPPPNRAPGGPPPNGWNSAGNNQGRPSNSGWDSKPNAGGSDWNNPPPAVNSQNSGWGGSQPNGPTSNNQWGNQQAPPQQPPPQQNNWGGSNPQQANSNNEWGQSKADTSGWGGTPQQPAQQAPGPKMSSSSWDSTARGSTSSWGDGSNTPTTPGPQPTGWTAGPPQAIPDVKKIEPTGWGDASPPSSRKNGSNIDAGTSFWGDPKSQKPQGWGSQSSAPTTPQTPGPPGAGRKMEDYNRMNGQKPNGGWGDATGPDNPTNDAAGSLWGSTGQQQKGAPGQGGGWGDNHWTGGPGGQQSAPSGPKPQGWGDNDNGSWNAPGQKRNNSWNEGGSKAWNEDTDMGEWTSDAEKSALWSSAPGPRPNTNSNWDNRDNNPVRKPSFPTGGAMTYNKQPQMRVKLLQQLMEMGFKKDEAQHALINNNLNLESAIADLLHGANKDEINLTGLGGLPGRRPTSFQDQLADHISDTQTDANSFNVPVIPGSMHNTPTTTNAQLTNLQANSVKGPSLNPSLSMPTNHSINPSLQQKLILAQQQQQQQPTANNPPQNQQQQQAAMRNQMQQPPPLNNPQMVHQQLQNQIVQQLRMAVQAGLINQSLLNQQLTPQMLTMLQHLLQLQAVLQRLLQQQQILQQQKNANPQQQRQQLGEIMLMIQKIKQQILSQQQSIAQAQQPEGPQGNQAMKQDVLTNLPSDLSQLKIGADIQPKSKSRLEMWKLPSPEKDEGAGLNKAPGSKLPIHQSHSTPNLQSKIPELPSVGGDNPWSTSTSSSSNWPTSSAITSTSQSETDPKLESPANAEADDMIAEFVPGKPWAGFKTIEDDPNMTPGSIASSYSVATPKEESIQSLLNKTTMGTSATQSFSSGRSLSTSSATSWSTGDAPSSTSPWNATSKASAAPARPPPGLGGKNSRPGLNRSESWAPGERSAFQPVSSSGSMYNNNNLGWMVMSNLSAQFDGNTLKALCAQHGLVRQFFPNLSYGHALVCYASLDEAMKAQKALNNCPLGGSSIQAEVVTEGDAQKYVEMQNSLAPTATAPSAINAGRNSMWGGGKDPGQWNGSSFGLQGGMWGGSMGGGGLWDDNHHNLLTENLLGGQSM</sequence>
<feature type="compositionally biased region" description="Polar residues" evidence="1">
    <location>
        <begin position="1277"/>
        <end position="1291"/>
    </location>
</feature>
<feature type="compositionally biased region" description="Pro residues" evidence="1">
    <location>
        <begin position="1002"/>
        <end position="1013"/>
    </location>
</feature>
<feature type="compositionally biased region" description="Polar residues" evidence="1">
    <location>
        <begin position="1148"/>
        <end position="1169"/>
    </location>
</feature>
<dbReference type="OrthoDB" id="5919166at2759"/>
<keyword evidence="3" id="KW-1185">Reference proteome</keyword>
<dbReference type="Gene3D" id="3.30.70.330">
    <property type="match status" value="1"/>
</dbReference>
<feature type="compositionally biased region" description="Low complexity" evidence="1">
    <location>
        <begin position="418"/>
        <end position="429"/>
    </location>
</feature>
<feature type="compositionally biased region" description="Pro residues" evidence="1">
    <location>
        <begin position="1022"/>
        <end position="1035"/>
    </location>
</feature>
<reference evidence="2" key="1">
    <citation type="submission" date="2022-03" db="EMBL/GenBank/DDBJ databases">
        <authorList>
            <person name="Martin C."/>
        </authorList>
    </citation>
    <scope>NUCLEOTIDE SEQUENCE</scope>
</reference>
<dbReference type="InterPro" id="IPR052068">
    <property type="entry name" value="GW182_domain"/>
</dbReference>
<feature type="compositionally biased region" description="Low complexity" evidence="1">
    <location>
        <begin position="1317"/>
        <end position="1328"/>
    </location>
</feature>
<evidence type="ECO:0000256" key="1">
    <source>
        <dbReference type="SAM" id="MobiDB-lite"/>
    </source>
</evidence>
<dbReference type="GO" id="GO:0005654">
    <property type="term" value="C:nucleoplasm"/>
    <property type="evidence" value="ECO:0007669"/>
    <property type="project" value="TreeGrafter"/>
</dbReference>
<dbReference type="SUPFAM" id="SSF46565">
    <property type="entry name" value="Chaperone J-domain"/>
    <property type="match status" value="1"/>
</dbReference>
<dbReference type="Gene3D" id="1.10.287.110">
    <property type="entry name" value="DnaJ domain"/>
    <property type="match status" value="1"/>
</dbReference>
<comment type="caution">
    <text evidence="2">The sequence shown here is derived from an EMBL/GenBank/DDBJ whole genome shotgun (WGS) entry which is preliminary data.</text>
</comment>
<feature type="region of interest" description="Disordered" evidence="1">
    <location>
        <begin position="166"/>
        <end position="1409"/>
    </location>
</feature>
<dbReference type="InterPro" id="IPR035979">
    <property type="entry name" value="RBD_domain_sf"/>
</dbReference>
<feature type="compositionally biased region" description="Low complexity" evidence="1">
    <location>
        <begin position="322"/>
        <end position="337"/>
    </location>
</feature>
<feature type="region of interest" description="Disordered" evidence="1">
    <location>
        <begin position="1871"/>
        <end position="1948"/>
    </location>
</feature>
<feature type="compositionally biased region" description="Basic and acidic residues" evidence="1">
    <location>
        <begin position="195"/>
        <end position="292"/>
    </location>
</feature>
<dbReference type="PROSITE" id="PS50030">
    <property type="entry name" value="UBA"/>
    <property type="match status" value="1"/>
</dbReference>
<dbReference type="Proteomes" id="UP000749559">
    <property type="component" value="Unassembled WGS sequence"/>
</dbReference>
<dbReference type="SUPFAM" id="SSF54928">
    <property type="entry name" value="RNA-binding domain, RBD"/>
    <property type="match status" value="1"/>
</dbReference>
<dbReference type="SUPFAM" id="SSF46934">
    <property type="entry name" value="UBA-like"/>
    <property type="match status" value="1"/>
</dbReference>
<dbReference type="InterPro" id="IPR036869">
    <property type="entry name" value="J_dom_sf"/>
</dbReference>
<protein>
    <submittedName>
        <fullName evidence="2">Uncharacterized protein</fullName>
    </submittedName>
</protein>
<feature type="compositionally biased region" description="Polar residues" evidence="1">
    <location>
        <begin position="1895"/>
        <end position="1908"/>
    </location>
</feature>
<dbReference type="EMBL" id="CAIIXF020000009">
    <property type="protein sequence ID" value="CAH1795035.1"/>
    <property type="molecule type" value="Genomic_DNA"/>
</dbReference>
<evidence type="ECO:0000313" key="2">
    <source>
        <dbReference type="EMBL" id="CAH1795035.1"/>
    </source>
</evidence>
<feature type="compositionally biased region" description="Low complexity" evidence="1">
    <location>
        <begin position="1105"/>
        <end position="1115"/>
    </location>
</feature>
<feature type="compositionally biased region" description="Low complexity" evidence="1">
    <location>
        <begin position="829"/>
        <end position="852"/>
    </location>
</feature>
<feature type="compositionally biased region" description="Low complexity" evidence="1">
    <location>
        <begin position="991"/>
        <end position="1001"/>
    </location>
</feature>
<feature type="compositionally biased region" description="Polar residues" evidence="1">
    <location>
        <begin position="748"/>
        <end position="763"/>
    </location>
</feature>
<feature type="compositionally biased region" description="Polar residues" evidence="1">
    <location>
        <begin position="783"/>
        <end position="794"/>
    </location>
</feature>
<dbReference type="GO" id="GO:0035195">
    <property type="term" value="P:miRNA-mediated post-transcriptional gene silencing"/>
    <property type="evidence" value="ECO:0007669"/>
    <property type="project" value="TreeGrafter"/>
</dbReference>
<organism evidence="2 3">
    <name type="scientific">Owenia fusiformis</name>
    <name type="common">Polychaete worm</name>
    <dbReference type="NCBI Taxonomy" id="6347"/>
    <lineage>
        <taxon>Eukaryota</taxon>
        <taxon>Metazoa</taxon>
        <taxon>Spiralia</taxon>
        <taxon>Lophotrochozoa</taxon>
        <taxon>Annelida</taxon>
        <taxon>Polychaeta</taxon>
        <taxon>Sedentaria</taxon>
        <taxon>Canalipalpata</taxon>
        <taxon>Sabellida</taxon>
        <taxon>Oweniida</taxon>
        <taxon>Oweniidae</taxon>
        <taxon>Owenia</taxon>
    </lineage>
</organism>
<feature type="compositionally biased region" description="Low complexity" evidence="1">
    <location>
        <begin position="599"/>
        <end position="617"/>
    </location>
</feature>
<feature type="compositionally biased region" description="Polar residues" evidence="1">
    <location>
        <begin position="1116"/>
        <end position="1128"/>
    </location>
</feature>
<dbReference type="InterPro" id="IPR012677">
    <property type="entry name" value="Nucleotide-bd_a/b_plait_sf"/>
</dbReference>
<feature type="compositionally biased region" description="Polar residues" evidence="1">
    <location>
        <begin position="800"/>
        <end position="827"/>
    </location>
</feature>
<feature type="compositionally biased region" description="Polar residues" evidence="1">
    <location>
        <begin position="1205"/>
        <end position="1217"/>
    </location>
</feature>
<dbReference type="PANTHER" id="PTHR13020:SF25">
    <property type="entry name" value="PROTEIN GAWKY"/>
    <property type="match status" value="1"/>
</dbReference>
<dbReference type="Pfam" id="PF00226">
    <property type="entry name" value="DnaJ"/>
    <property type="match status" value="1"/>
</dbReference>
<feature type="region of interest" description="Disordered" evidence="1">
    <location>
        <begin position="1521"/>
        <end position="1540"/>
    </location>
</feature>
<feature type="compositionally biased region" description="Polar residues" evidence="1">
    <location>
        <begin position="1757"/>
        <end position="1766"/>
    </location>
</feature>
<feature type="compositionally biased region" description="Low complexity" evidence="1">
    <location>
        <begin position="1874"/>
        <end position="1893"/>
    </location>
</feature>
<dbReference type="Gene3D" id="1.10.8.10">
    <property type="entry name" value="DNA helicase RuvA subunit, C-terminal domain"/>
    <property type="match status" value="1"/>
</dbReference>
<dbReference type="CDD" id="cd06257">
    <property type="entry name" value="DnaJ"/>
    <property type="match status" value="1"/>
</dbReference>
<feature type="compositionally biased region" description="Polar residues" evidence="1">
    <location>
        <begin position="571"/>
        <end position="598"/>
    </location>
</feature>
<feature type="compositionally biased region" description="Polar residues" evidence="1">
    <location>
        <begin position="696"/>
        <end position="715"/>
    </location>
</feature>
<dbReference type="InterPro" id="IPR009060">
    <property type="entry name" value="UBA-like_sf"/>
</dbReference>
<dbReference type="InterPro" id="IPR001623">
    <property type="entry name" value="DnaJ_domain"/>
</dbReference>
<dbReference type="PRINTS" id="PR00625">
    <property type="entry name" value="JDOMAIN"/>
</dbReference>
<dbReference type="SMART" id="SM00165">
    <property type="entry name" value="UBA"/>
    <property type="match status" value="1"/>
</dbReference>
<dbReference type="PROSITE" id="PS50076">
    <property type="entry name" value="DNAJ_2"/>
    <property type="match status" value="1"/>
</dbReference>
<feature type="compositionally biased region" description="Gly residues" evidence="1">
    <location>
        <begin position="1299"/>
        <end position="1316"/>
    </location>
</feature>
<dbReference type="GO" id="GO:0060213">
    <property type="term" value="P:positive regulation of nuclear-transcribed mRNA poly(A) tail shortening"/>
    <property type="evidence" value="ECO:0007669"/>
    <property type="project" value="TreeGrafter"/>
</dbReference>
<feature type="compositionally biased region" description="Basic and acidic residues" evidence="1">
    <location>
        <begin position="302"/>
        <end position="315"/>
    </location>
</feature>
<feature type="compositionally biased region" description="Low complexity" evidence="1">
    <location>
        <begin position="767"/>
        <end position="778"/>
    </location>
</feature>
<name>A0A8J1U9M7_OWEFU</name>
<feature type="compositionally biased region" description="Polar residues" evidence="1">
    <location>
        <begin position="938"/>
        <end position="950"/>
    </location>
</feature>
<feature type="compositionally biased region" description="Low complexity" evidence="1">
    <location>
        <begin position="1135"/>
        <end position="1146"/>
    </location>
</feature>
<evidence type="ECO:0000313" key="3">
    <source>
        <dbReference type="Proteomes" id="UP000749559"/>
    </source>
</evidence>
<feature type="compositionally biased region" description="Low complexity" evidence="1">
    <location>
        <begin position="1088"/>
        <end position="1097"/>
    </location>
</feature>
<gene>
    <name evidence="2" type="ORF">OFUS_LOCUS19631</name>
</gene>
<accession>A0A8J1U9M7</accession>
<feature type="compositionally biased region" description="Low complexity" evidence="1">
    <location>
        <begin position="1551"/>
        <end position="1580"/>
    </location>
</feature>